<evidence type="ECO:0000256" key="1">
    <source>
        <dbReference type="ARBA" id="ARBA00004123"/>
    </source>
</evidence>
<keyword evidence="3" id="KW-0156">Chromatin regulator</keyword>
<reference evidence="9" key="1">
    <citation type="submission" date="2020-08" db="EMBL/GenBank/DDBJ databases">
        <title>Spodoptera exigua strain:BAW_Kor-Di-RS1 Genome sequencing and assembly.</title>
        <authorList>
            <person name="Kim J."/>
            <person name="Nam H.Y."/>
            <person name="Kwon M."/>
            <person name="Choi J.H."/>
            <person name="Cho S.R."/>
            <person name="Kim G.-H."/>
        </authorList>
    </citation>
    <scope>NUCLEOTIDE SEQUENCE</scope>
    <source>
        <strain evidence="9">BAW_Kor-Di-RS1</strain>
        <tissue evidence="9">Whole-body</tissue>
    </source>
</reference>
<evidence type="ECO:0000313" key="10">
    <source>
        <dbReference type="EMBL" id="KAH9629681.1"/>
    </source>
</evidence>
<keyword evidence="4" id="KW-0805">Transcription regulation</keyword>
<organism evidence="9 11">
    <name type="scientific">Spodoptera exigua</name>
    <name type="common">Beet armyworm</name>
    <name type="synonym">Noctua fulgens</name>
    <dbReference type="NCBI Taxonomy" id="7107"/>
    <lineage>
        <taxon>Eukaryota</taxon>
        <taxon>Metazoa</taxon>
        <taxon>Ecdysozoa</taxon>
        <taxon>Arthropoda</taxon>
        <taxon>Hexapoda</taxon>
        <taxon>Insecta</taxon>
        <taxon>Pterygota</taxon>
        <taxon>Neoptera</taxon>
        <taxon>Endopterygota</taxon>
        <taxon>Lepidoptera</taxon>
        <taxon>Glossata</taxon>
        <taxon>Ditrysia</taxon>
        <taxon>Noctuoidea</taxon>
        <taxon>Noctuidae</taxon>
        <taxon>Amphipyrinae</taxon>
        <taxon>Spodoptera</taxon>
    </lineage>
</organism>
<keyword evidence="11" id="KW-1185">Reference proteome</keyword>
<feature type="compositionally biased region" description="Basic and acidic residues" evidence="8">
    <location>
        <begin position="17"/>
        <end position="31"/>
    </location>
</feature>
<evidence type="ECO:0000256" key="5">
    <source>
        <dbReference type="ARBA" id="ARBA00023163"/>
    </source>
</evidence>
<dbReference type="InterPro" id="IPR007858">
    <property type="entry name" value="Dpy-30_motif"/>
</dbReference>
<dbReference type="GO" id="GO:0048188">
    <property type="term" value="C:Set1C/COMPASS complex"/>
    <property type="evidence" value="ECO:0007669"/>
    <property type="project" value="InterPro"/>
</dbReference>
<feature type="compositionally biased region" description="Low complexity" evidence="8">
    <location>
        <begin position="1"/>
        <end position="13"/>
    </location>
</feature>
<dbReference type="PANTHER" id="PTHR23356:SF16">
    <property type="entry name" value="DPY30 DOMAIN CONTAINING 2"/>
    <property type="match status" value="1"/>
</dbReference>
<evidence type="ECO:0000313" key="9">
    <source>
        <dbReference type="EMBL" id="KAF9409917.1"/>
    </source>
</evidence>
<comment type="subcellular location">
    <subcellularLocation>
        <location evidence="1">Nucleus</location>
    </subcellularLocation>
</comment>
<dbReference type="Pfam" id="PF05186">
    <property type="entry name" value="Dpy-30"/>
    <property type="match status" value="1"/>
</dbReference>
<dbReference type="GO" id="GO:0006325">
    <property type="term" value="P:chromatin organization"/>
    <property type="evidence" value="ECO:0007669"/>
    <property type="project" value="UniProtKB-KW"/>
</dbReference>
<evidence type="ECO:0000313" key="11">
    <source>
        <dbReference type="Proteomes" id="UP000648187"/>
    </source>
</evidence>
<gene>
    <name evidence="10" type="ORF">HF086_001494</name>
    <name evidence="9" type="ORF">HW555_010849</name>
</gene>
<protein>
    <recommendedName>
        <fullName evidence="7">Protein dpy-30 homolog</fullName>
    </recommendedName>
</protein>
<dbReference type="InterPro" id="IPR037856">
    <property type="entry name" value="Sdc1/DPY30"/>
</dbReference>
<keyword evidence="5" id="KW-0804">Transcription</keyword>
<accession>A0A835G8R0</accession>
<dbReference type="InterPro" id="IPR049629">
    <property type="entry name" value="DPY30_SDC1_DD"/>
</dbReference>
<evidence type="ECO:0000256" key="4">
    <source>
        <dbReference type="ARBA" id="ARBA00023015"/>
    </source>
</evidence>
<feature type="region of interest" description="Disordered" evidence="8">
    <location>
        <begin position="1"/>
        <end position="31"/>
    </location>
</feature>
<keyword evidence="6" id="KW-0539">Nucleus</keyword>
<reference evidence="10" key="2">
    <citation type="journal article" date="2021" name="G3 (Bethesda)">
        <title>Genome and transcriptome analysis of the beet armyworm Spodoptera exigua reveals targets for pest control. .</title>
        <authorList>
            <person name="Simon S."/>
            <person name="Breeschoten T."/>
            <person name="Jansen H.J."/>
            <person name="Dirks R.P."/>
            <person name="Schranz M.E."/>
            <person name="Ros V.I.D."/>
        </authorList>
    </citation>
    <scope>NUCLEOTIDE SEQUENCE</scope>
    <source>
        <strain evidence="10">TB_SE_WUR_2020</strain>
    </source>
</reference>
<comment type="similarity">
    <text evidence="2">Belongs to the dpy-30 family.</text>
</comment>
<dbReference type="EMBL" id="JACEFF010000853">
    <property type="protein sequence ID" value="KAH9629681.1"/>
    <property type="molecule type" value="Genomic_DNA"/>
</dbReference>
<comment type="caution">
    <text evidence="9">The sequence shown here is derived from an EMBL/GenBank/DDBJ whole genome shotgun (WGS) entry which is preliminary data.</text>
</comment>
<dbReference type="Gene3D" id="1.20.890.10">
    <property type="entry name" value="cAMP-dependent protein kinase regulatory subunit, dimerization-anchoring domain"/>
    <property type="match status" value="1"/>
</dbReference>
<name>A0A835G8R0_SPOEX</name>
<evidence type="ECO:0000256" key="7">
    <source>
        <dbReference type="ARBA" id="ARBA00044172"/>
    </source>
</evidence>
<evidence type="ECO:0000256" key="3">
    <source>
        <dbReference type="ARBA" id="ARBA00022853"/>
    </source>
</evidence>
<evidence type="ECO:0000256" key="6">
    <source>
        <dbReference type="ARBA" id="ARBA00023242"/>
    </source>
</evidence>
<dbReference type="FunFam" id="1.20.890.10:FF:000003">
    <property type="entry name" value="protein dpy-30 homolog"/>
    <property type="match status" value="1"/>
</dbReference>
<sequence length="115" mass="12746">MSQSSLNRQSQQNTTGPKEEQPPSKVPESVRKIIAMEKENDSNANRKSRIDLNALPTRQYLDQTVVPILLQGLSALAKERPPDPIDYLAAYLLKNKGTFESNTSSNNNPTANPQP</sequence>
<evidence type="ECO:0000256" key="8">
    <source>
        <dbReference type="SAM" id="MobiDB-lite"/>
    </source>
</evidence>
<proteinExistence type="inferred from homology"/>
<dbReference type="PANTHER" id="PTHR23356">
    <property type="entry name" value="DPY30-RELATED"/>
    <property type="match status" value="1"/>
</dbReference>
<evidence type="ECO:0000256" key="2">
    <source>
        <dbReference type="ARBA" id="ARBA00010849"/>
    </source>
</evidence>
<dbReference type="CDD" id="cd22965">
    <property type="entry name" value="DD_DPY30_SDC1"/>
    <property type="match status" value="1"/>
</dbReference>
<dbReference type="Proteomes" id="UP000648187">
    <property type="component" value="Unassembled WGS sequence"/>
</dbReference>
<dbReference type="EMBL" id="JACKWZ010000289">
    <property type="protein sequence ID" value="KAF9409917.1"/>
    <property type="molecule type" value="Genomic_DNA"/>
</dbReference>
<dbReference type="AlphaFoldDB" id="A0A835G8R0"/>
<dbReference type="Proteomes" id="UP000814243">
    <property type="component" value="Unassembled WGS sequence"/>
</dbReference>